<gene>
    <name evidence="2" type="ORF">EV665_11246</name>
</gene>
<name>A0A4R2CQA6_SHIGR</name>
<evidence type="ECO:0000313" key="3">
    <source>
        <dbReference type="Proteomes" id="UP000295351"/>
    </source>
</evidence>
<organism evidence="2 3">
    <name type="scientific">Shinella granuli</name>
    <dbReference type="NCBI Taxonomy" id="323621"/>
    <lineage>
        <taxon>Bacteria</taxon>
        <taxon>Pseudomonadati</taxon>
        <taxon>Pseudomonadota</taxon>
        <taxon>Alphaproteobacteria</taxon>
        <taxon>Hyphomicrobiales</taxon>
        <taxon>Rhizobiaceae</taxon>
        <taxon>Shinella</taxon>
    </lineage>
</organism>
<sequence length="215" mass="23251">MNVLPAILPALLVAALPSLGLAAERPEGIAAAEAVARAALGADCDMNGMEDVPMVGPEAEGFGHALYRFAYKPGYDPNGPDIEAELYQLFCGSGAYNIRNAFVLKTGDSDTPKLIAFATPDLAYEYANEENSRLTAEPKIRGFRATALLVNASFDEKTRTITSHTAWRGIGDAWDSGEWVFRNGDFTLTRFEFDPTYGDPDPAVPESYVVYEAGK</sequence>
<reference evidence="2 3" key="1">
    <citation type="submission" date="2019-03" db="EMBL/GenBank/DDBJ databases">
        <title>Genomic Encyclopedia of Type Strains, Phase IV (KMG-IV): sequencing the most valuable type-strain genomes for metagenomic binning, comparative biology and taxonomic classification.</title>
        <authorList>
            <person name="Goeker M."/>
        </authorList>
    </citation>
    <scope>NUCLEOTIDE SEQUENCE [LARGE SCALE GENOMIC DNA]</scope>
    <source>
        <strain evidence="2 3">DSM 18401</strain>
    </source>
</reference>
<dbReference type="AlphaFoldDB" id="A0A4R2CQA6"/>
<keyword evidence="1" id="KW-0732">Signal</keyword>
<dbReference type="Proteomes" id="UP000295351">
    <property type="component" value="Unassembled WGS sequence"/>
</dbReference>
<dbReference type="RefSeq" id="WP_133035221.1">
    <property type="nucleotide sequence ID" value="NZ_BAABEI010000012.1"/>
</dbReference>
<evidence type="ECO:0000256" key="1">
    <source>
        <dbReference type="SAM" id="SignalP"/>
    </source>
</evidence>
<feature type="chain" id="PRO_5020538099" evidence="1">
    <location>
        <begin position="23"/>
        <end position="215"/>
    </location>
</feature>
<proteinExistence type="predicted"/>
<protein>
    <submittedName>
        <fullName evidence="2">Uncharacterized protein DUF1176</fullName>
    </submittedName>
</protein>
<evidence type="ECO:0000313" key="2">
    <source>
        <dbReference type="EMBL" id="TCN42312.1"/>
    </source>
</evidence>
<comment type="caution">
    <text evidence="2">The sequence shown here is derived from an EMBL/GenBank/DDBJ whole genome shotgun (WGS) entry which is preliminary data.</text>
</comment>
<feature type="signal peptide" evidence="1">
    <location>
        <begin position="1"/>
        <end position="22"/>
    </location>
</feature>
<keyword evidence="3" id="KW-1185">Reference proteome</keyword>
<dbReference type="EMBL" id="SLVX01000012">
    <property type="protein sequence ID" value="TCN42312.1"/>
    <property type="molecule type" value="Genomic_DNA"/>
</dbReference>
<dbReference type="Pfam" id="PF06674">
    <property type="entry name" value="DUF1176"/>
    <property type="match status" value="1"/>
</dbReference>
<dbReference type="InterPro" id="IPR009560">
    <property type="entry name" value="DUF1176"/>
</dbReference>
<accession>A0A4R2CQA6</accession>